<dbReference type="InterPro" id="IPR015300">
    <property type="entry name" value="DNA-bd_pseudobarrel_sf"/>
</dbReference>
<dbReference type="InterPro" id="IPR044837">
    <property type="entry name" value="REM16-like"/>
</dbReference>
<dbReference type="GO" id="GO:0005634">
    <property type="term" value="C:nucleus"/>
    <property type="evidence" value="ECO:0007669"/>
    <property type="project" value="UniProtKB-SubCell"/>
</dbReference>
<evidence type="ECO:0000256" key="3">
    <source>
        <dbReference type="ARBA" id="ARBA00023125"/>
    </source>
</evidence>
<dbReference type="Proteomes" id="UP000829196">
    <property type="component" value="Unassembled WGS sequence"/>
</dbReference>
<dbReference type="GO" id="GO:0003677">
    <property type="term" value="F:DNA binding"/>
    <property type="evidence" value="ECO:0007669"/>
    <property type="project" value="UniProtKB-KW"/>
</dbReference>
<dbReference type="OrthoDB" id="1666376at2759"/>
<reference evidence="7" key="1">
    <citation type="journal article" date="2022" name="Front. Genet.">
        <title>Chromosome-Scale Assembly of the Dendrobium nobile Genome Provides Insights Into the Molecular Mechanism of the Biosynthesis of the Medicinal Active Ingredient of Dendrobium.</title>
        <authorList>
            <person name="Xu Q."/>
            <person name="Niu S.-C."/>
            <person name="Li K.-L."/>
            <person name="Zheng P.-J."/>
            <person name="Zhang X.-J."/>
            <person name="Jia Y."/>
            <person name="Liu Y."/>
            <person name="Niu Y.-X."/>
            <person name="Yu L.-H."/>
            <person name="Chen D.-F."/>
            <person name="Zhang G.-Q."/>
        </authorList>
    </citation>
    <scope>NUCLEOTIDE SEQUENCE</scope>
    <source>
        <tissue evidence="7">Leaf</tissue>
    </source>
</reference>
<comment type="subcellular location">
    <subcellularLocation>
        <location evidence="1">Nucleus</location>
    </subcellularLocation>
</comment>
<evidence type="ECO:0000259" key="6">
    <source>
        <dbReference type="PROSITE" id="PS50863"/>
    </source>
</evidence>
<dbReference type="AlphaFoldDB" id="A0A8T3B3R6"/>
<feature type="domain" description="TF-B3" evidence="6">
    <location>
        <begin position="284"/>
        <end position="379"/>
    </location>
</feature>
<proteinExistence type="predicted"/>
<comment type="caution">
    <text evidence="7">The sequence shown here is derived from an EMBL/GenBank/DDBJ whole genome shotgun (WGS) entry which is preliminary data.</text>
</comment>
<dbReference type="SMART" id="SM01019">
    <property type="entry name" value="B3"/>
    <property type="match status" value="2"/>
</dbReference>
<dbReference type="Gene3D" id="2.40.330.10">
    <property type="entry name" value="DNA-binding pseudobarrel domain"/>
    <property type="match status" value="2"/>
</dbReference>
<feature type="domain" description="TF-B3" evidence="6">
    <location>
        <begin position="57"/>
        <end position="134"/>
    </location>
</feature>
<dbReference type="EMBL" id="JAGYWB010000011">
    <property type="protein sequence ID" value="KAI0503718.1"/>
    <property type="molecule type" value="Genomic_DNA"/>
</dbReference>
<dbReference type="CDD" id="cd10017">
    <property type="entry name" value="B3_DNA"/>
    <property type="match status" value="2"/>
</dbReference>
<dbReference type="SMR" id="A0A8T3B3R6"/>
<evidence type="ECO:0000256" key="1">
    <source>
        <dbReference type="ARBA" id="ARBA00004123"/>
    </source>
</evidence>
<evidence type="ECO:0000256" key="5">
    <source>
        <dbReference type="ARBA" id="ARBA00023242"/>
    </source>
</evidence>
<dbReference type="PANTHER" id="PTHR31391">
    <property type="entry name" value="B3 DOMAIN-CONTAINING PROTEIN OS11G0197600-RELATED"/>
    <property type="match status" value="1"/>
</dbReference>
<keyword evidence="2" id="KW-0805">Transcription regulation</keyword>
<gene>
    <name evidence="7" type="ORF">KFK09_014657</name>
</gene>
<protein>
    <recommendedName>
        <fullName evidence="6">TF-B3 domain-containing protein</fullName>
    </recommendedName>
</protein>
<evidence type="ECO:0000256" key="2">
    <source>
        <dbReference type="ARBA" id="ARBA00023015"/>
    </source>
</evidence>
<keyword evidence="8" id="KW-1185">Reference proteome</keyword>
<dbReference type="InterPro" id="IPR003340">
    <property type="entry name" value="B3_DNA-bd"/>
</dbReference>
<dbReference type="PROSITE" id="PS50863">
    <property type="entry name" value="B3"/>
    <property type="match status" value="2"/>
</dbReference>
<keyword evidence="4" id="KW-0804">Transcription</keyword>
<evidence type="ECO:0000256" key="4">
    <source>
        <dbReference type="ARBA" id="ARBA00023163"/>
    </source>
</evidence>
<dbReference type="SUPFAM" id="SSF101936">
    <property type="entry name" value="DNA-binding pseudobarrel domain"/>
    <property type="match status" value="2"/>
</dbReference>
<dbReference type="Pfam" id="PF02362">
    <property type="entry name" value="B3"/>
    <property type="match status" value="2"/>
</dbReference>
<evidence type="ECO:0000313" key="7">
    <source>
        <dbReference type="EMBL" id="KAI0503718.1"/>
    </source>
</evidence>
<organism evidence="7 8">
    <name type="scientific">Dendrobium nobile</name>
    <name type="common">Orchid</name>
    <dbReference type="NCBI Taxonomy" id="94219"/>
    <lineage>
        <taxon>Eukaryota</taxon>
        <taxon>Viridiplantae</taxon>
        <taxon>Streptophyta</taxon>
        <taxon>Embryophyta</taxon>
        <taxon>Tracheophyta</taxon>
        <taxon>Spermatophyta</taxon>
        <taxon>Magnoliopsida</taxon>
        <taxon>Liliopsida</taxon>
        <taxon>Asparagales</taxon>
        <taxon>Orchidaceae</taxon>
        <taxon>Epidendroideae</taxon>
        <taxon>Malaxideae</taxon>
        <taxon>Dendrobiinae</taxon>
        <taxon>Dendrobium</taxon>
    </lineage>
</organism>
<accession>A0A8T3B3R6</accession>
<keyword evidence="5" id="KW-0539">Nucleus</keyword>
<dbReference type="PANTHER" id="PTHR31391:SF4">
    <property type="entry name" value="B3 DOMAIN-CONTAINING PROTEIN OS03G0184500"/>
    <property type="match status" value="1"/>
</dbReference>
<sequence>MCNLHEGAADGEDVNAGLLEGGVSVDLVVMVKKNGRCCIMSDAGWSHGLRFLELVTVLPKKFIDHFKGELLETIELKVPSGDKWHVELKKTGDGVVLDCGWTNFVAAYGILENDTLVFKYDGRSSFIVLIFEQSGCEKAASHCAMRKDGMEELCAIASGKKDRHPCYESSPRTSEQPKQLAMFQKILRANRDAKEKHLKRRMNTMSTKRILRQKNFTGTRGKKSLNEQESEIKQGTMNLSNEVSLAKQWNPKDFIISKKARLTDAVKNIVLHLAETNQTDKPTFVSIMVPSCISKRFYLTIPIAFAIQYLPRASGRVLLQLNGKERTWPVHCLVQGNSVGFSSGWKEFVQYNQLNVGDVCIFEMLEAQERVLMAVHINKIQ</sequence>
<evidence type="ECO:0000313" key="8">
    <source>
        <dbReference type="Proteomes" id="UP000829196"/>
    </source>
</evidence>
<name>A0A8T3B3R6_DENNO</name>
<keyword evidence="3" id="KW-0238">DNA-binding</keyword>